<evidence type="ECO:0000313" key="1">
    <source>
        <dbReference type="EMBL" id="KYR02058.1"/>
    </source>
</evidence>
<dbReference type="Gene3D" id="3.80.10.10">
    <property type="entry name" value="Ribonuclease Inhibitor"/>
    <property type="match status" value="1"/>
</dbReference>
<dbReference type="SUPFAM" id="SSF52047">
    <property type="entry name" value="RNI-like"/>
    <property type="match status" value="1"/>
</dbReference>
<dbReference type="Proteomes" id="UP000076078">
    <property type="component" value="Unassembled WGS sequence"/>
</dbReference>
<sequence>MGLINKYFFKRFQSHRNFKCLNSNMAEGLKTILEHLDNPWCIIKTLEETSISGTLSIDIVQQIGNTIVTLNLPFIRQQQHDLYVYLCNFPNLKSLQLFLMQSDIEWKSGITKNTSPFPQLEKLKLNALHNHIPIVQQLLGQIKPTLNELSLLITDGTRNPTEISAFNTFISQYTAPNLKQLLIHSANHINFDKMIENHYGSLEQLVLPYERLNSMIQIGLHMPKLKSCLYQANSAQDIKDLSKYLNERPQIRSLTLSVYNTIEETSDDYKALHQFKYIEEINISNCSKQTLDYLLQMNTHTFKKVKINFSIPTLDALIPFLKSNRNLVSLQFDVIIDSISMELSEELSLVIASLPSLSSLTLYVCCDSNPKTKLFEHLHESQSLEHICINSSNISKLINISNLKPKLPFINYKTFLRIDCYIRNGINYSEPIPTTSTSTLGTVYNYFKKLFIK</sequence>
<protein>
    <submittedName>
        <fullName evidence="1">Uncharacterized protein</fullName>
    </submittedName>
</protein>
<organism evidence="1 2">
    <name type="scientific">Tieghemostelium lacteum</name>
    <name type="common">Slime mold</name>
    <name type="synonym">Dictyostelium lacteum</name>
    <dbReference type="NCBI Taxonomy" id="361077"/>
    <lineage>
        <taxon>Eukaryota</taxon>
        <taxon>Amoebozoa</taxon>
        <taxon>Evosea</taxon>
        <taxon>Eumycetozoa</taxon>
        <taxon>Dictyostelia</taxon>
        <taxon>Dictyosteliales</taxon>
        <taxon>Raperosteliaceae</taxon>
        <taxon>Tieghemostelium</taxon>
    </lineage>
</organism>
<keyword evidence="2" id="KW-1185">Reference proteome</keyword>
<dbReference type="InterPro" id="IPR032675">
    <property type="entry name" value="LRR_dom_sf"/>
</dbReference>
<accession>A0A152A744</accession>
<dbReference type="AlphaFoldDB" id="A0A152A744"/>
<comment type="caution">
    <text evidence="1">The sequence shown here is derived from an EMBL/GenBank/DDBJ whole genome shotgun (WGS) entry which is preliminary data.</text>
</comment>
<dbReference type="EMBL" id="LODT01000004">
    <property type="protein sequence ID" value="KYR02058.1"/>
    <property type="molecule type" value="Genomic_DNA"/>
</dbReference>
<evidence type="ECO:0000313" key="2">
    <source>
        <dbReference type="Proteomes" id="UP000076078"/>
    </source>
</evidence>
<reference evidence="1 2" key="1">
    <citation type="submission" date="2015-12" db="EMBL/GenBank/DDBJ databases">
        <title>Dictyostelia acquired genes for synthesis and detection of signals that induce cell-type specialization by lateral gene transfer from prokaryotes.</title>
        <authorList>
            <person name="Gloeckner G."/>
            <person name="Schaap P."/>
        </authorList>
    </citation>
    <scope>NUCLEOTIDE SEQUENCE [LARGE SCALE GENOMIC DNA]</scope>
    <source>
        <strain evidence="1 2">TK</strain>
    </source>
</reference>
<dbReference type="InParanoid" id="A0A152A744"/>
<gene>
    <name evidence="1" type="ORF">DLAC_00858</name>
</gene>
<name>A0A152A744_TIELA</name>
<proteinExistence type="predicted"/>